<evidence type="ECO:0000313" key="3">
    <source>
        <dbReference type="EMBL" id="MCK2214327.1"/>
    </source>
</evidence>
<dbReference type="InterPro" id="IPR027417">
    <property type="entry name" value="P-loop_NTPase"/>
</dbReference>
<keyword evidence="4" id="KW-1185">Reference proteome</keyword>
<dbReference type="EMBL" id="JAKRKC020000001">
    <property type="protein sequence ID" value="MCK2214327.1"/>
    <property type="molecule type" value="Genomic_DNA"/>
</dbReference>
<feature type="domain" description="Novel STAND NTPase 1" evidence="2">
    <location>
        <begin position="38"/>
        <end position="331"/>
    </location>
</feature>
<dbReference type="InterPro" id="IPR049052">
    <property type="entry name" value="nSTAND1"/>
</dbReference>
<reference evidence="3 4" key="1">
    <citation type="submission" date="2022-04" db="EMBL/GenBank/DDBJ databases">
        <title>Genome draft of Actinomadura sp. ATCC 31491.</title>
        <authorList>
            <person name="Shi X."/>
            <person name="Du Y."/>
        </authorList>
    </citation>
    <scope>NUCLEOTIDE SEQUENCE [LARGE SCALE GENOMIC DNA]</scope>
    <source>
        <strain evidence="3 4">ATCC 31491</strain>
    </source>
</reference>
<feature type="region of interest" description="Disordered" evidence="1">
    <location>
        <begin position="1"/>
        <end position="28"/>
    </location>
</feature>
<dbReference type="Gene3D" id="1.25.40.10">
    <property type="entry name" value="Tetratricopeptide repeat domain"/>
    <property type="match status" value="1"/>
</dbReference>
<dbReference type="Proteomes" id="UP001317259">
    <property type="component" value="Unassembled WGS sequence"/>
</dbReference>
<organism evidence="3 4">
    <name type="scientific">Actinomadura luzonensis</name>
    <dbReference type="NCBI Taxonomy" id="2805427"/>
    <lineage>
        <taxon>Bacteria</taxon>
        <taxon>Bacillati</taxon>
        <taxon>Actinomycetota</taxon>
        <taxon>Actinomycetes</taxon>
        <taxon>Streptosporangiales</taxon>
        <taxon>Thermomonosporaceae</taxon>
        <taxon>Actinomadura</taxon>
    </lineage>
</organism>
<evidence type="ECO:0000256" key="1">
    <source>
        <dbReference type="SAM" id="MobiDB-lite"/>
    </source>
</evidence>
<dbReference type="SUPFAM" id="SSF48452">
    <property type="entry name" value="TPR-like"/>
    <property type="match status" value="1"/>
</dbReference>
<evidence type="ECO:0000313" key="4">
    <source>
        <dbReference type="Proteomes" id="UP001317259"/>
    </source>
</evidence>
<accession>A0ABT0FPT6</accession>
<proteinExistence type="predicted"/>
<dbReference type="Pfam" id="PF20703">
    <property type="entry name" value="nSTAND1"/>
    <property type="match status" value="1"/>
</dbReference>
<sequence>MCASGHSFLSSAMGTGERDAKDRGGGGNSFVIPHGTGPWVGLRPFGKDDQADFYGRGTEIDDVTGLWQGHRLTLLIGDPGVGKTSLLHAGVVPVLASNGARVLPIGDLSYRMILPAPVITARGRALFALLSSWQPEEDPARTVGLTVTEVFRRRTASAPSGRPILVAIDGAEYALRGPATSSPEHRRLREELEVALRAFPDVHLLLSLRPDCAQQARDLGRALGASTAEYVLPPLEPSSAIEALRRPPLTQHLQFDDGVPAEIVATLTVDHGPPVGPRVEPVLLQVLCAELRRGLLRGETLSAAARRVLDDVDGVLADHCTRTLFKLTSDHGLPTCEIGGWMRRTFTVAPDVNTPHRAVPALQSDRPQVITDAVVRAVENRHLLKPCRLPGGDGFQLQHPRLASALQRLGEESPALPDLHAGDLLREAEQAMSAGDLKLADKYARATLALIGRGHSEIGIAAQTILGDIAYLRAEHETALSAYEQAVARTADSRSPTVAYLFAALARVHLHRGDPTSALDQARSGRVIPAGETITLLEFGQALWHTDRHRAAIREVNAALNRDPGHVEALRIRGEIYADWDRPQQALDDLNSVAVAAPPSARAACILARSHHAPVPEHEIQELRAEGRTHGLVLLYLARSARRRGDLALAAELAGEALRATDPRLTQHHRKQAEDILSRR</sequence>
<name>A0ABT0FPT6_9ACTN</name>
<evidence type="ECO:0000259" key="2">
    <source>
        <dbReference type="Pfam" id="PF20703"/>
    </source>
</evidence>
<dbReference type="SMART" id="SM00028">
    <property type="entry name" value="TPR"/>
    <property type="match status" value="3"/>
</dbReference>
<dbReference type="InterPro" id="IPR019734">
    <property type="entry name" value="TPR_rpt"/>
</dbReference>
<protein>
    <submittedName>
        <fullName evidence="3">NACHT domain-containing protein</fullName>
    </submittedName>
</protein>
<dbReference type="InterPro" id="IPR011990">
    <property type="entry name" value="TPR-like_helical_dom_sf"/>
</dbReference>
<gene>
    <name evidence="3" type="ORF">MF672_011060</name>
</gene>
<dbReference type="Gene3D" id="3.40.50.300">
    <property type="entry name" value="P-loop containing nucleotide triphosphate hydrolases"/>
    <property type="match status" value="1"/>
</dbReference>
<comment type="caution">
    <text evidence="3">The sequence shown here is derived from an EMBL/GenBank/DDBJ whole genome shotgun (WGS) entry which is preliminary data.</text>
</comment>
<dbReference type="SUPFAM" id="SSF52540">
    <property type="entry name" value="P-loop containing nucleoside triphosphate hydrolases"/>
    <property type="match status" value="1"/>
</dbReference>